<evidence type="ECO:0000313" key="1">
    <source>
        <dbReference type="EMBL" id="RST29509.1"/>
    </source>
</evidence>
<name>A0A3R9YGN5_9SPHN</name>
<dbReference type="EMBL" id="RWJF01000001">
    <property type="protein sequence ID" value="RST29509.1"/>
    <property type="molecule type" value="Genomic_DNA"/>
</dbReference>
<reference evidence="1 2" key="1">
    <citation type="submission" date="2018-12" db="EMBL/GenBank/DDBJ databases">
        <title>Sphingomonas sp. HMF7854 Genome sequencing and assembly.</title>
        <authorList>
            <person name="Cha I."/>
            <person name="Kang H."/>
            <person name="Kim H."/>
            <person name="Kang J."/>
            <person name="Joh K."/>
        </authorList>
    </citation>
    <scope>NUCLEOTIDE SEQUENCE [LARGE SCALE GENOMIC DNA]</scope>
    <source>
        <strain evidence="1 2">HMF7854</strain>
    </source>
</reference>
<sequence length="562" mass="60611">MLVYGDHEETVSADARLDELRDRRERANCLSPGLERHAALAGLFIGLAGLAQGVADRDFAAAGEDRARPTEAALLDGLVSLGHALVRSWQSDFADAVPIPSLPKVLFPGDEVRIRLAEGHAFYVLYPEAYALAAEQLQLLAPPRIIGLRSIGSGLACMAAAVLDADRPTTLRPSGDPFARELRIDAELSAKLLDGVAHYVVVDEGPGLSGSSFGAVADWLASHGVPEERIAFLPGHAGPLGAQASERHRQRWARAQRPIIEPNALLGPRLPTWVTSQVGELREPLVNLSGGAWRAEGGLAEFGWPAINPMWEATKYRVRTADGAWQVRFAGIGKLGEQRLALARRLHHAGFGAETAGLAYGWLVQRWHEDAVASAPTIDELAAYLQVRAALPATSGATLDELVVMARHNAPRQLGKWQPDTKRLTSLVSPVAIDGRMQRHEWLRVPSGQLLKTDATDHHCAHDLVGPQDIAWDVAGAILELDLASDDATRLARSLNSDPALLDFMLRAYAAFRIGAHRLSADMLGHWPAEADRNRAAADEMEAKLDALVAAVDAVEHAGHVD</sequence>
<dbReference type="AlphaFoldDB" id="A0A3R9YGN5"/>
<gene>
    <name evidence="1" type="ORF">HMF7854_00680</name>
</gene>
<dbReference type="OrthoDB" id="7592571at2"/>
<dbReference type="Proteomes" id="UP000274661">
    <property type="component" value="Unassembled WGS sequence"/>
</dbReference>
<dbReference type="RefSeq" id="WP_126717352.1">
    <property type="nucleotide sequence ID" value="NZ_RWJF01000001.1"/>
</dbReference>
<accession>A0A3R9YGN5</accession>
<organism evidence="1 2">
    <name type="scientific">Sphingomonas ginkgonis</name>
    <dbReference type="NCBI Taxonomy" id="2315330"/>
    <lineage>
        <taxon>Bacteria</taxon>
        <taxon>Pseudomonadati</taxon>
        <taxon>Pseudomonadota</taxon>
        <taxon>Alphaproteobacteria</taxon>
        <taxon>Sphingomonadales</taxon>
        <taxon>Sphingomonadaceae</taxon>
        <taxon>Sphingomonas</taxon>
    </lineage>
</organism>
<keyword evidence="2" id="KW-1185">Reference proteome</keyword>
<protein>
    <submittedName>
        <fullName evidence="1">Uncharacterized protein</fullName>
    </submittedName>
</protein>
<evidence type="ECO:0000313" key="2">
    <source>
        <dbReference type="Proteomes" id="UP000274661"/>
    </source>
</evidence>
<comment type="caution">
    <text evidence="1">The sequence shown here is derived from an EMBL/GenBank/DDBJ whole genome shotgun (WGS) entry which is preliminary data.</text>
</comment>
<proteinExistence type="predicted"/>